<gene>
    <name evidence="1" type="ORF">K3G42_029425</name>
</gene>
<organism evidence="1 2">
    <name type="scientific">Sphaerodactylus townsendi</name>
    <dbReference type="NCBI Taxonomy" id="933632"/>
    <lineage>
        <taxon>Eukaryota</taxon>
        <taxon>Metazoa</taxon>
        <taxon>Chordata</taxon>
        <taxon>Craniata</taxon>
        <taxon>Vertebrata</taxon>
        <taxon>Euteleostomi</taxon>
        <taxon>Lepidosauria</taxon>
        <taxon>Squamata</taxon>
        <taxon>Bifurcata</taxon>
        <taxon>Gekkota</taxon>
        <taxon>Sphaerodactylidae</taxon>
        <taxon>Sphaerodactylus</taxon>
    </lineage>
</organism>
<evidence type="ECO:0000313" key="1">
    <source>
        <dbReference type="EMBL" id="KAH8000835.1"/>
    </source>
</evidence>
<accession>A0ACB8F681</accession>
<sequence>MARERSRGAPAVPLVAALLLLLLLLLLRGAAAQPVSFHADGNGHSLHPPYFNLAEGTRISATATCGEEDAGAKSPRPVEDLYCKLVGGPVAGGDPNQTIQVAHPSSDPKTEPEPPPAFARCPSRCVCVKRAPLCAISAMRGRSERTHWLSGAFITGCASVASEPPALAAR</sequence>
<dbReference type="EMBL" id="CM037618">
    <property type="protein sequence ID" value="KAH8000835.1"/>
    <property type="molecule type" value="Genomic_DNA"/>
</dbReference>
<proteinExistence type="predicted"/>
<protein>
    <submittedName>
        <fullName evidence="1">Uncharacterized protein</fullName>
    </submittedName>
</protein>
<dbReference type="Proteomes" id="UP000827872">
    <property type="component" value="Linkage Group LG05"/>
</dbReference>
<reference evidence="1" key="1">
    <citation type="submission" date="2021-08" db="EMBL/GenBank/DDBJ databases">
        <title>The first chromosome-level gecko genome reveals the dynamic sex chromosomes of Neotropical dwarf geckos (Sphaerodactylidae: Sphaerodactylus).</title>
        <authorList>
            <person name="Pinto B.J."/>
            <person name="Keating S.E."/>
            <person name="Gamble T."/>
        </authorList>
    </citation>
    <scope>NUCLEOTIDE SEQUENCE</scope>
    <source>
        <strain evidence="1">TG3544</strain>
    </source>
</reference>
<name>A0ACB8F681_9SAUR</name>
<comment type="caution">
    <text evidence="1">The sequence shown here is derived from an EMBL/GenBank/DDBJ whole genome shotgun (WGS) entry which is preliminary data.</text>
</comment>
<keyword evidence="2" id="KW-1185">Reference proteome</keyword>
<evidence type="ECO:0000313" key="2">
    <source>
        <dbReference type="Proteomes" id="UP000827872"/>
    </source>
</evidence>